<dbReference type="Proteomes" id="UP000243670">
    <property type="component" value="Nucleomorph 1"/>
</dbReference>
<evidence type="ECO:0000313" key="7">
    <source>
        <dbReference type="Proteomes" id="UP000243670"/>
    </source>
</evidence>
<evidence type="ECO:0000313" key="3">
    <source>
        <dbReference type="EMBL" id="AIB09716.1"/>
    </source>
</evidence>
<gene>
    <name evidence="1" type="ORF">M951_chr113</name>
    <name evidence="2" type="ORF">M951_chr1218</name>
    <name evidence="3" type="ORF">M951_chr213</name>
    <name evidence="4" type="ORF">M951_chr2208</name>
    <name evidence="5" type="ORF">M951_chr313</name>
    <name evidence="6" type="ORF">M951_chr3192</name>
</gene>
<dbReference type="EMBL" id="CP006627">
    <property type="protein sequence ID" value="AIB09500.1"/>
    <property type="molecule type" value="Genomic_DNA"/>
</dbReference>
<keyword evidence="5" id="KW-0542">Nucleomorph</keyword>
<evidence type="ECO:0000313" key="6">
    <source>
        <dbReference type="EMBL" id="AIB10089.1"/>
    </source>
</evidence>
<dbReference type="EMBL" id="CP006628">
    <property type="protein sequence ID" value="AIB09900.1"/>
    <property type="molecule type" value="Genomic_DNA"/>
</dbReference>
<geneLocation type="nucleomorph" evidence="5"/>
<reference evidence="5 7" key="1">
    <citation type="journal article" date="2014" name="BMC Genomics">
        <title>Nucleomorph and plastid genome sequences of the chlorarachniophyte Lotharella oceanica: convergent reductive evolution and frequent recombination in nucleomorph-bearing algae.</title>
        <authorList>
            <person name="Tanifuji G."/>
            <person name="Onodera N.T."/>
            <person name="Brown M.W."/>
            <person name="Curtis B.A."/>
            <person name="Roger A.J."/>
            <person name="Ka-Shu Wong G."/>
            <person name="Melkonian M."/>
            <person name="Archibald J.M."/>
        </authorList>
    </citation>
    <scope>NUCLEOTIDE SEQUENCE [LARGE SCALE GENOMIC DNA]</scope>
    <source>
        <strain evidence="5 7">CCMP622</strain>
    </source>
</reference>
<evidence type="ECO:0000313" key="1">
    <source>
        <dbReference type="EMBL" id="AIB09500.1"/>
    </source>
</evidence>
<organism evidence="5 7">
    <name type="scientific">Lotharella oceanica</name>
    <dbReference type="NCBI Taxonomy" id="641309"/>
    <lineage>
        <taxon>Eukaryota</taxon>
        <taxon>Sar</taxon>
        <taxon>Rhizaria</taxon>
        <taxon>Cercozoa</taxon>
        <taxon>Chlorarachniophyceae</taxon>
        <taxon>Lotharella</taxon>
    </lineage>
</organism>
<evidence type="ECO:0000313" key="2">
    <source>
        <dbReference type="EMBL" id="AIB09697.1"/>
    </source>
</evidence>
<evidence type="ECO:0000313" key="4">
    <source>
        <dbReference type="EMBL" id="AIB09900.1"/>
    </source>
</evidence>
<sequence length="68" mass="7308">MCMAWTNCIEHSSATGVVLLSSKSLTMLTLPVSTARSMGSAMLSKVRAFSSAFESIKSLMCVFVCVHM</sequence>
<accession>A0A060DHD1</accession>
<name>A0A060DHD1_9EUKA</name>
<dbReference type="EMBL" id="CP006627">
    <property type="protein sequence ID" value="AIB09697.1"/>
    <property type="molecule type" value="Genomic_DNA"/>
</dbReference>
<dbReference type="EMBL" id="CP006629">
    <property type="protein sequence ID" value="AIB09919.1"/>
    <property type="molecule type" value="Genomic_DNA"/>
</dbReference>
<dbReference type="Proteomes" id="UP000243670">
    <property type="component" value="Nucleomorph 2"/>
</dbReference>
<dbReference type="EMBL" id="CP006629">
    <property type="protein sequence ID" value="AIB10089.1"/>
    <property type="molecule type" value="Genomic_DNA"/>
</dbReference>
<dbReference type="Proteomes" id="UP000243670">
    <property type="component" value="Nucleomorph 3"/>
</dbReference>
<dbReference type="EMBL" id="CP006628">
    <property type="protein sequence ID" value="AIB09716.1"/>
    <property type="molecule type" value="Genomic_DNA"/>
</dbReference>
<dbReference type="AlphaFoldDB" id="A0A060DHD1"/>
<protein>
    <submittedName>
        <fullName evidence="5">Uncharacterized protein</fullName>
    </submittedName>
</protein>
<proteinExistence type="predicted"/>
<evidence type="ECO:0000313" key="5">
    <source>
        <dbReference type="EMBL" id="AIB09919.1"/>
    </source>
</evidence>